<dbReference type="PROSITE" id="PS51297">
    <property type="entry name" value="K_BOX"/>
    <property type="match status" value="1"/>
</dbReference>
<dbReference type="GO" id="GO:0005634">
    <property type="term" value="C:nucleus"/>
    <property type="evidence" value="ECO:0007669"/>
    <property type="project" value="InterPro"/>
</dbReference>
<dbReference type="InterPro" id="IPR002487">
    <property type="entry name" value="TF_Kbox"/>
</dbReference>
<sequence>MFITFGSMKSVTERYNKAKEEHQQLANPASEAKLWQREVAILRQQLQNLQESHRKMMGEELSGLSIKELQNLENQLETSLRGIHVRKDQLLFDEIHDLNRKGTLIHQENAELYKKVDLLIQENQELNKKIYGTKDANGAPSNGFLANGISIGDDPSAPVRLQLCQPQQEKDETGPGATSLGRLQLC</sequence>
<keyword evidence="4" id="KW-1185">Reference proteome</keyword>
<comment type="caution">
    <text evidence="3">The sequence shown here is derived from an EMBL/GenBank/DDBJ whole genome shotgun (WGS) entry which is preliminary data.</text>
</comment>
<dbReference type="Proteomes" id="UP001454036">
    <property type="component" value="Unassembled WGS sequence"/>
</dbReference>
<evidence type="ECO:0000313" key="4">
    <source>
        <dbReference type="Proteomes" id="UP001454036"/>
    </source>
</evidence>
<feature type="domain" description="K-box" evidence="2">
    <location>
        <begin position="32"/>
        <end position="126"/>
    </location>
</feature>
<dbReference type="Pfam" id="PF01486">
    <property type="entry name" value="K-box"/>
    <property type="match status" value="1"/>
</dbReference>
<evidence type="ECO:0000256" key="1">
    <source>
        <dbReference type="SAM" id="Coils"/>
    </source>
</evidence>
<reference evidence="3 4" key="1">
    <citation type="submission" date="2024-01" db="EMBL/GenBank/DDBJ databases">
        <title>The complete chloroplast genome sequence of Lithospermum erythrorhizon: insights into the phylogenetic relationship among Boraginaceae species and the maternal lineages of purple gromwells.</title>
        <authorList>
            <person name="Okada T."/>
            <person name="Watanabe K."/>
        </authorList>
    </citation>
    <scope>NUCLEOTIDE SEQUENCE [LARGE SCALE GENOMIC DNA]</scope>
</reference>
<dbReference type="EMBL" id="BAABME010025048">
    <property type="protein sequence ID" value="GAA0171389.1"/>
    <property type="molecule type" value="Genomic_DNA"/>
</dbReference>
<proteinExistence type="predicted"/>
<organism evidence="3 4">
    <name type="scientific">Lithospermum erythrorhizon</name>
    <name type="common">Purple gromwell</name>
    <name type="synonym">Lithospermum officinale var. erythrorhizon</name>
    <dbReference type="NCBI Taxonomy" id="34254"/>
    <lineage>
        <taxon>Eukaryota</taxon>
        <taxon>Viridiplantae</taxon>
        <taxon>Streptophyta</taxon>
        <taxon>Embryophyta</taxon>
        <taxon>Tracheophyta</taxon>
        <taxon>Spermatophyta</taxon>
        <taxon>Magnoliopsida</taxon>
        <taxon>eudicotyledons</taxon>
        <taxon>Gunneridae</taxon>
        <taxon>Pentapetalae</taxon>
        <taxon>asterids</taxon>
        <taxon>lamiids</taxon>
        <taxon>Boraginales</taxon>
        <taxon>Boraginaceae</taxon>
        <taxon>Boraginoideae</taxon>
        <taxon>Lithospermeae</taxon>
        <taxon>Lithospermum</taxon>
    </lineage>
</organism>
<dbReference type="GO" id="GO:0003700">
    <property type="term" value="F:DNA-binding transcription factor activity"/>
    <property type="evidence" value="ECO:0007669"/>
    <property type="project" value="InterPro"/>
</dbReference>
<name>A0AAV3R4T8_LITER</name>
<feature type="coiled-coil region" evidence="1">
    <location>
        <begin position="32"/>
        <end position="59"/>
    </location>
</feature>
<dbReference type="AlphaFoldDB" id="A0AAV3R4T8"/>
<accession>A0AAV3R4T8</accession>
<evidence type="ECO:0000313" key="3">
    <source>
        <dbReference type="EMBL" id="GAA0171389.1"/>
    </source>
</evidence>
<protein>
    <recommendedName>
        <fullName evidence="2">K-box domain-containing protein</fullName>
    </recommendedName>
</protein>
<gene>
    <name evidence="3" type="ORF">LIER_41146</name>
</gene>
<keyword evidence="1" id="KW-0175">Coiled coil</keyword>
<dbReference type="InterPro" id="IPR050142">
    <property type="entry name" value="MADS-box/MEF2_TF"/>
</dbReference>
<dbReference type="PANTHER" id="PTHR48019">
    <property type="entry name" value="SERUM RESPONSE FACTOR HOMOLOG"/>
    <property type="match status" value="1"/>
</dbReference>
<evidence type="ECO:0000259" key="2">
    <source>
        <dbReference type="PROSITE" id="PS51297"/>
    </source>
</evidence>